<organism evidence="13 14">
    <name type="scientific">Kozakia baliensis</name>
    <dbReference type="NCBI Taxonomy" id="153496"/>
    <lineage>
        <taxon>Bacteria</taxon>
        <taxon>Pseudomonadati</taxon>
        <taxon>Pseudomonadota</taxon>
        <taxon>Alphaproteobacteria</taxon>
        <taxon>Acetobacterales</taxon>
        <taxon>Acetobacteraceae</taxon>
        <taxon>Kozakia</taxon>
    </lineage>
</organism>
<proteinExistence type="inferred from homology"/>
<evidence type="ECO:0000256" key="10">
    <source>
        <dbReference type="ARBA" id="ARBA00023136"/>
    </source>
</evidence>
<keyword evidence="5" id="KW-1003">Cell membrane</keyword>
<dbReference type="RefSeq" id="WP_070401692.1">
    <property type="nucleotide sequence ID" value="NZ_BJVW01000007.1"/>
</dbReference>
<name>A0A1D8UQA2_9PROT</name>
<dbReference type="InterPro" id="IPR006153">
    <property type="entry name" value="Cation/H_exchanger_TM"/>
</dbReference>
<gene>
    <name evidence="13" type="ORF">A0U89_00310</name>
</gene>
<keyword evidence="4" id="KW-0050">Antiport</keyword>
<dbReference type="InterPro" id="IPR038770">
    <property type="entry name" value="Na+/solute_symporter_sf"/>
</dbReference>
<evidence type="ECO:0000256" key="8">
    <source>
        <dbReference type="ARBA" id="ARBA00023053"/>
    </source>
</evidence>
<dbReference type="Pfam" id="PF00999">
    <property type="entry name" value="Na_H_Exchanger"/>
    <property type="match status" value="1"/>
</dbReference>
<evidence type="ECO:0000313" key="13">
    <source>
        <dbReference type="EMBL" id="AOX15825.1"/>
    </source>
</evidence>
<dbReference type="OrthoDB" id="9774146at2"/>
<keyword evidence="6" id="KW-0812">Transmembrane</keyword>
<keyword evidence="9" id="KW-0406">Ion transport</keyword>
<evidence type="ECO:0000256" key="7">
    <source>
        <dbReference type="ARBA" id="ARBA00022989"/>
    </source>
</evidence>
<reference evidence="13 14" key="1">
    <citation type="journal article" date="2016" name="Microb. Cell Fact.">
        <title>Dissection of exopolysaccharide biosynthesis in Kozakia baliensis.</title>
        <authorList>
            <person name="Brandt J.U."/>
            <person name="Jakob F."/>
            <person name="Behr J."/>
            <person name="Geissler A.J."/>
            <person name="Vogel R.F."/>
        </authorList>
    </citation>
    <scope>NUCLEOTIDE SEQUENCE [LARGE SCALE GENOMIC DNA]</scope>
    <source>
        <strain evidence="13 14">DSM 14400</strain>
    </source>
</reference>
<evidence type="ECO:0000256" key="3">
    <source>
        <dbReference type="ARBA" id="ARBA00022448"/>
    </source>
</evidence>
<dbReference type="KEGG" id="kba:A0U89_00310"/>
<dbReference type="EMBL" id="CP014674">
    <property type="protein sequence ID" value="AOX15825.1"/>
    <property type="molecule type" value="Genomic_DNA"/>
</dbReference>
<keyword evidence="11" id="KW-0739">Sodium transport</keyword>
<evidence type="ECO:0000313" key="14">
    <source>
        <dbReference type="Proteomes" id="UP000179145"/>
    </source>
</evidence>
<dbReference type="Proteomes" id="UP000179145">
    <property type="component" value="Chromosome"/>
</dbReference>
<evidence type="ECO:0000259" key="12">
    <source>
        <dbReference type="Pfam" id="PF00999"/>
    </source>
</evidence>
<dbReference type="Gene3D" id="1.20.1530.20">
    <property type="match status" value="1"/>
</dbReference>
<dbReference type="eggNOG" id="COG0025">
    <property type="taxonomic scope" value="Bacteria"/>
</dbReference>
<dbReference type="PANTHER" id="PTHR10110:SF195">
    <property type="entry name" value="NA(+)_H(+) ANTIPORTER NHAS2"/>
    <property type="match status" value="1"/>
</dbReference>
<sequence>MPTEVLGWFAALAGLATLFGFLNEKFFRLPTTIGIMVIAVLISMVLLVIDPWVPGIDLHILAQRALTAIDFPHALLNIVLSFLLFAASLQVDLEQLWARKFSVLTLALIGTLLAVALFSISMWFVFPLLGINMPFVWCVVLGAVLAPTDPVSVVGMLRRMGLPAPLQAIFTGESLFNDGIGVLAFGVALDFITGQGASGGSVFWRFVLEALGSGFFGVLMGWFAVRFMRRTHDSHLELLASLTLAAGTYSLAGVLHMSGPIATVAAGLMLSTGAAQRAISRRGKRDIYAFWTLSDEILNAMLFLLIGFQIFALTFQFSYFVAALVAIPFSIVVRAMSVFLASLPFLVREPDRVGMLAVMTWGGLRGGISISLALSLPDAPERAPLLAVCYGVVVFTIIAQGLTIERVARRFYHSE</sequence>
<evidence type="ECO:0000256" key="1">
    <source>
        <dbReference type="ARBA" id="ARBA00004651"/>
    </source>
</evidence>
<keyword evidence="7" id="KW-1133">Transmembrane helix</keyword>
<evidence type="ECO:0000256" key="4">
    <source>
        <dbReference type="ARBA" id="ARBA00022449"/>
    </source>
</evidence>
<evidence type="ECO:0000256" key="9">
    <source>
        <dbReference type="ARBA" id="ARBA00023065"/>
    </source>
</evidence>
<dbReference type="GO" id="GO:0098719">
    <property type="term" value="P:sodium ion import across plasma membrane"/>
    <property type="evidence" value="ECO:0007669"/>
    <property type="project" value="TreeGrafter"/>
</dbReference>
<dbReference type="GO" id="GO:0051453">
    <property type="term" value="P:regulation of intracellular pH"/>
    <property type="evidence" value="ECO:0007669"/>
    <property type="project" value="TreeGrafter"/>
</dbReference>
<evidence type="ECO:0000256" key="11">
    <source>
        <dbReference type="ARBA" id="ARBA00023201"/>
    </source>
</evidence>
<dbReference type="InterPro" id="IPR018422">
    <property type="entry name" value="Cation/H_exchanger_CPA1"/>
</dbReference>
<dbReference type="AlphaFoldDB" id="A0A1D8UQA2"/>
<comment type="similarity">
    <text evidence="2">Belongs to the monovalent cation:proton antiporter 1 (CPA1) transporter (TC 2.A.36) family.</text>
</comment>
<evidence type="ECO:0000256" key="2">
    <source>
        <dbReference type="ARBA" id="ARBA00007367"/>
    </source>
</evidence>
<evidence type="ECO:0000256" key="5">
    <source>
        <dbReference type="ARBA" id="ARBA00022475"/>
    </source>
</evidence>
<keyword evidence="10" id="KW-0472">Membrane</keyword>
<protein>
    <submittedName>
        <fullName evidence="13">Sodium:proton antiporter</fullName>
    </submittedName>
</protein>
<feature type="domain" description="Cation/H+ exchanger transmembrane" evidence="12">
    <location>
        <begin position="16"/>
        <end position="408"/>
    </location>
</feature>
<comment type="subcellular location">
    <subcellularLocation>
        <location evidence="1">Cell membrane</location>
        <topology evidence="1">Multi-pass membrane protein</topology>
    </subcellularLocation>
</comment>
<dbReference type="GO" id="GO:0015385">
    <property type="term" value="F:sodium:proton antiporter activity"/>
    <property type="evidence" value="ECO:0007669"/>
    <property type="project" value="InterPro"/>
</dbReference>
<dbReference type="GO" id="GO:0015386">
    <property type="term" value="F:potassium:proton antiporter activity"/>
    <property type="evidence" value="ECO:0007669"/>
    <property type="project" value="TreeGrafter"/>
</dbReference>
<accession>A0A1D8UQA2</accession>
<keyword evidence="3" id="KW-0813">Transport</keyword>
<keyword evidence="8" id="KW-0915">Sodium</keyword>
<dbReference type="GO" id="GO:0005886">
    <property type="term" value="C:plasma membrane"/>
    <property type="evidence" value="ECO:0007669"/>
    <property type="project" value="UniProtKB-SubCell"/>
</dbReference>
<keyword evidence="14" id="KW-1185">Reference proteome</keyword>
<evidence type="ECO:0000256" key="6">
    <source>
        <dbReference type="ARBA" id="ARBA00022692"/>
    </source>
</evidence>
<dbReference type="PANTHER" id="PTHR10110">
    <property type="entry name" value="SODIUM/HYDROGEN EXCHANGER"/>
    <property type="match status" value="1"/>
</dbReference>
<dbReference type="STRING" id="153496.A0U89_00310"/>